<dbReference type="FunFam" id="3.40.309.10:FF:000002">
    <property type="entry name" value="Methylmalonate-semialdehyde dehydrogenase (Acylating)"/>
    <property type="match status" value="1"/>
</dbReference>
<evidence type="ECO:0000256" key="1">
    <source>
        <dbReference type="ARBA" id="ARBA00013048"/>
    </source>
</evidence>
<dbReference type="SUPFAM" id="SSF53720">
    <property type="entry name" value="ALDH-like"/>
    <property type="match status" value="1"/>
</dbReference>
<dbReference type="GO" id="GO:0004491">
    <property type="term" value="F:methylmalonate-semialdehyde dehydrogenase (acylating, NAD) activity"/>
    <property type="evidence" value="ECO:0007669"/>
    <property type="project" value="UniProtKB-EC"/>
</dbReference>
<dbReference type="InterPro" id="IPR016161">
    <property type="entry name" value="Ald_DH/histidinol_DH"/>
</dbReference>
<dbReference type="RefSeq" id="WP_015798370.1">
    <property type="nucleotide sequence ID" value="NC_013124.1"/>
</dbReference>
<sequence>METIAHLIDGERVEAAPLGSQPVLNPATGEAIRSVGLGDAGLVDRAVASAAAAQQDWAEQSLAARQRVFFRYRELLVAHTDELCTLISEEHGKVLGDARGEFARGVEVVEFATALPQLLKGQFSDSVSRSVDVRSLRQPLGVAAGITPFNFPAMVPMWMFPIALAVGNGFVLKPSERDPSASVRLAELFVEAGGPPGLLNVVHGGPATVDAILAHPGIRAVSFVGSTPIARHVYESAARSGKRVQALGGAKNHMVVLPDADREQVVDAAIAAAFGSSGERCMAIAVLVVVGEQPGLVDEIAARMGSVRVGPATDPTAEMGPLITEAHRDRVARLIEEAVSKGAKAIVDGRAHPAAAGPGFFLGPTLLDQVDVAMDAYKEEIFGPVLLVQHADDLDEAVALVNRNPYANGAAIFTRDGGAARRFVRSIDAGMVGVNVPIPVPVAYHSFGGFKLSLFGDTHVHGEEGVRFYTRGKVVTERWPDEASEARSLHFVTNR</sequence>
<organism evidence="5 6">
    <name type="scientific">Acidimicrobium ferrooxidans (strain DSM 10331 / JCM 15462 / NBRC 103882 / ICP)</name>
    <dbReference type="NCBI Taxonomy" id="525909"/>
    <lineage>
        <taxon>Bacteria</taxon>
        <taxon>Bacillati</taxon>
        <taxon>Actinomycetota</taxon>
        <taxon>Acidimicrobiia</taxon>
        <taxon>Acidimicrobiales</taxon>
        <taxon>Acidimicrobiaceae</taxon>
        <taxon>Acidimicrobium</taxon>
    </lineage>
</organism>
<dbReference type="Gene3D" id="3.40.605.10">
    <property type="entry name" value="Aldehyde Dehydrogenase, Chain A, domain 1"/>
    <property type="match status" value="1"/>
</dbReference>
<evidence type="ECO:0000256" key="3">
    <source>
        <dbReference type="ARBA" id="ARBA00023027"/>
    </source>
</evidence>
<reference evidence="5 6" key="1">
    <citation type="journal article" date="2009" name="Stand. Genomic Sci.">
        <title>Complete genome sequence of Acidimicrobium ferrooxidans type strain (ICP).</title>
        <authorList>
            <person name="Clum A."/>
            <person name="Nolan M."/>
            <person name="Lang E."/>
            <person name="Glavina Del Rio T."/>
            <person name="Tice H."/>
            <person name="Copeland A."/>
            <person name="Cheng J.F."/>
            <person name="Lucas S."/>
            <person name="Chen F."/>
            <person name="Bruce D."/>
            <person name="Goodwin L."/>
            <person name="Pitluck S."/>
            <person name="Ivanova N."/>
            <person name="Mavrommatis K."/>
            <person name="Mikhailova N."/>
            <person name="Pati A."/>
            <person name="Chen A."/>
            <person name="Palaniappan K."/>
            <person name="Goker M."/>
            <person name="Spring S."/>
            <person name="Land M."/>
            <person name="Hauser L."/>
            <person name="Chang Y.J."/>
            <person name="Jeffries C.C."/>
            <person name="Chain P."/>
            <person name="Bristow J."/>
            <person name="Eisen J.A."/>
            <person name="Markowitz V."/>
            <person name="Hugenholtz P."/>
            <person name="Kyrpides N.C."/>
            <person name="Klenk H.P."/>
            <person name="Lapidus A."/>
        </authorList>
    </citation>
    <scope>NUCLEOTIDE SEQUENCE [LARGE SCALE GENOMIC DNA]</scope>
    <source>
        <strain evidence="6">DSM 10331 / JCM 15462 / NBRC 103882 / ICP</strain>
    </source>
</reference>
<dbReference type="PANTHER" id="PTHR43866:SF4">
    <property type="entry name" value="MALONATE-SEMIALDEHYDE DEHYDROGENASE"/>
    <property type="match status" value="1"/>
</dbReference>
<dbReference type="eggNOG" id="COG1012">
    <property type="taxonomic scope" value="Bacteria"/>
</dbReference>
<dbReference type="GO" id="GO:0006574">
    <property type="term" value="P:L-valine catabolic process"/>
    <property type="evidence" value="ECO:0007669"/>
    <property type="project" value="TreeGrafter"/>
</dbReference>
<accession>C7LYS3</accession>
<dbReference type="OrthoDB" id="6882680at2"/>
<proteinExistence type="predicted"/>
<feature type="domain" description="Aldehyde dehydrogenase" evidence="4">
    <location>
        <begin position="20"/>
        <end position="475"/>
    </location>
</feature>
<keyword evidence="6" id="KW-1185">Reference proteome</keyword>
<keyword evidence="2" id="KW-0560">Oxidoreductase</keyword>
<dbReference type="HOGENOM" id="CLU_005391_1_10_11"/>
<gene>
    <name evidence="5" type="ordered locus">Afer_0942</name>
</gene>
<evidence type="ECO:0000256" key="2">
    <source>
        <dbReference type="ARBA" id="ARBA00023002"/>
    </source>
</evidence>
<evidence type="ECO:0000259" key="4">
    <source>
        <dbReference type="Pfam" id="PF00171"/>
    </source>
</evidence>
<name>C7LYS3_ACIFD</name>
<dbReference type="EC" id="1.2.1.27" evidence="1"/>
<dbReference type="GO" id="GO:0006210">
    <property type="term" value="P:thymine catabolic process"/>
    <property type="evidence" value="ECO:0007669"/>
    <property type="project" value="TreeGrafter"/>
</dbReference>
<dbReference type="InterPro" id="IPR015590">
    <property type="entry name" value="Aldehyde_DH_dom"/>
</dbReference>
<dbReference type="InterPro" id="IPR010061">
    <property type="entry name" value="MeMal-semiAld_DH"/>
</dbReference>
<dbReference type="Proteomes" id="UP000000771">
    <property type="component" value="Chromosome"/>
</dbReference>
<dbReference type="InterPro" id="IPR016163">
    <property type="entry name" value="Ald_DH_C"/>
</dbReference>
<dbReference type="KEGG" id="afo:Afer_0942"/>
<protein>
    <recommendedName>
        <fullName evidence="1">methylmalonate-semialdehyde dehydrogenase (CoA acylating)</fullName>
        <ecNumber evidence="1">1.2.1.27</ecNumber>
    </recommendedName>
</protein>
<dbReference type="NCBIfam" id="TIGR01722">
    <property type="entry name" value="MMSDH"/>
    <property type="match status" value="1"/>
</dbReference>
<keyword evidence="3" id="KW-0520">NAD</keyword>
<dbReference type="AlphaFoldDB" id="C7LYS3"/>
<dbReference type="Gene3D" id="3.40.309.10">
    <property type="entry name" value="Aldehyde Dehydrogenase, Chain A, domain 2"/>
    <property type="match status" value="1"/>
</dbReference>
<dbReference type="Pfam" id="PF00171">
    <property type="entry name" value="Aldedh"/>
    <property type="match status" value="1"/>
</dbReference>
<dbReference type="FunFam" id="3.40.605.10:FF:000003">
    <property type="entry name" value="Methylmalonate-semialdehyde dehydrogenase [acylating]"/>
    <property type="match status" value="1"/>
</dbReference>
<evidence type="ECO:0000313" key="6">
    <source>
        <dbReference type="Proteomes" id="UP000000771"/>
    </source>
</evidence>
<dbReference type="InterPro" id="IPR016160">
    <property type="entry name" value="Ald_DH_CS_CYS"/>
</dbReference>
<evidence type="ECO:0000313" key="5">
    <source>
        <dbReference type="EMBL" id="ACU53881.1"/>
    </source>
</evidence>
<dbReference type="EMBL" id="CP001631">
    <property type="protein sequence ID" value="ACU53881.1"/>
    <property type="molecule type" value="Genomic_DNA"/>
</dbReference>
<dbReference type="PANTHER" id="PTHR43866">
    <property type="entry name" value="MALONATE-SEMIALDEHYDE DEHYDROGENASE"/>
    <property type="match status" value="1"/>
</dbReference>
<dbReference type="InterPro" id="IPR016162">
    <property type="entry name" value="Ald_DH_N"/>
</dbReference>
<dbReference type="STRING" id="525909.Afer_0942"/>
<dbReference type="PROSITE" id="PS00070">
    <property type="entry name" value="ALDEHYDE_DEHYDR_CYS"/>
    <property type="match status" value="1"/>
</dbReference>
<dbReference type="CDD" id="cd07085">
    <property type="entry name" value="ALDH_F6_MMSDH"/>
    <property type="match status" value="1"/>
</dbReference>